<sequence>MDTVEIISQMHSAEYAVAMWAINMHVSEQLEDVYLGALVPLMKELAQCRKDMPQAFSGSCSVMPIRSSA</sequence>
<accession>A0A7Y6NH28</accession>
<evidence type="ECO:0000313" key="1">
    <source>
        <dbReference type="EMBL" id="NUY98437.1"/>
    </source>
</evidence>
<dbReference type="Proteomes" id="UP000566985">
    <property type="component" value="Unassembled WGS sequence"/>
</dbReference>
<comment type="caution">
    <text evidence="1">The sequence shown here is derived from an EMBL/GenBank/DDBJ whole genome shotgun (WGS) entry which is preliminary data.</text>
</comment>
<evidence type="ECO:0000313" key="2">
    <source>
        <dbReference type="Proteomes" id="UP000566985"/>
    </source>
</evidence>
<dbReference type="EMBL" id="JABWPM010000025">
    <property type="protein sequence ID" value="NUY98437.1"/>
    <property type="molecule type" value="Genomic_DNA"/>
</dbReference>
<proteinExistence type="predicted"/>
<gene>
    <name evidence="1" type="ORF">HU668_18430</name>
</gene>
<organism evidence="1 2">
    <name type="scientific">Pantoea brenneri</name>
    <dbReference type="NCBI Taxonomy" id="472694"/>
    <lineage>
        <taxon>Bacteria</taxon>
        <taxon>Pseudomonadati</taxon>
        <taxon>Pseudomonadota</taxon>
        <taxon>Gammaproteobacteria</taxon>
        <taxon>Enterobacterales</taxon>
        <taxon>Erwiniaceae</taxon>
        <taxon>Pantoea</taxon>
    </lineage>
</organism>
<dbReference type="GeneID" id="57347038"/>
<reference evidence="1 2" key="1">
    <citation type="submission" date="2020-05" db="EMBL/GenBank/DDBJ databases">
        <title>Whole Genome Sequences of Enterobacteriales Associated with the International Space Station.</title>
        <authorList>
            <person name="Bharadwaj A."/>
            <person name="Daudu R."/>
            <person name="Singh N."/>
            <person name="Wood J."/>
            <person name="Debieu M."/>
            <person name="Mason C."/>
            <person name="Wang C."/>
            <person name="Venkateswaran K."/>
        </authorList>
    </citation>
    <scope>NUCLEOTIDE SEQUENCE [LARGE SCALE GENOMIC DNA]</scope>
    <source>
        <strain evidence="1 2">IF5SW-B1</strain>
    </source>
</reference>
<dbReference type="RefSeq" id="WP_164092207.1">
    <property type="nucleotide sequence ID" value="NZ_JABWPE010000025.1"/>
</dbReference>
<dbReference type="AlphaFoldDB" id="A0A7Y6NH28"/>
<name>A0A7Y6NH28_9GAMM</name>
<protein>
    <submittedName>
        <fullName evidence="1">Uncharacterized protein</fullName>
    </submittedName>
</protein>